<dbReference type="NCBIfam" id="NF037995">
    <property type="entry name" value="TRAP_S1"/>
    <property type="match status" value="1"/>
</dbReference>
<dbReference type="EMBL" id="CP016757">
    <property type="protein sequence ID" value="ANZ46245.1"/>
    <property type="molecule type" value="Genomic_DNA"/>
</dbReference>
<dbReference type="KEGG" id="cpor:BED41_14730"/>
<dbReference type="AlphaFoldDB" id="A0A1B2I8G2"/>
<keyword evidence="2" id="KW-0813">Transport</keyword>
<keyword evidence="3 4" id="KW-0732">Signal</keyword>
<feature type="signal peptide" evidence="4">
    <location>
        <begin position="1"/>
        <end position="31"/>
    </location>
</feature>
<evidence type="ECO:0000313" key="5">
    <source>
        <dbReference type="EMBL" id="ANZ46245.1"/>
    </source>
</evidence>
<dbReference type="RefSeq" id="WP_066748034.1">
    <property type="nucleotide sequence ID" value="NZ_CAUFKJ010000006.1"/>
</dbReference>
<accession>A0A1B2I8G2</accession>
<protein>
    <submittedName>
        <fullName evidence="5">C4-dicarboxylate ABC transporter substrate-binding protein</fullName>
    </submittedName>
</protein>
<dbReference type="InterPro" id="IPR038404">
    <property type="entry name" value="TRAP_DctP_sf"/>
</dbReference>
<dbReference type="GeneID" id="83059100"/>
<keyword evidence="6" id="KW-1185">Reference proteome</keyword>
<dbReference type="STRING" id="1197717.BED41_14730"/>
<dbReference type="OrthoDB" id="9815946at2"/>
<sequence length="346" mass="38734">MLHKGFFRFFASSFAAAALMLLLCCAQSAQAAPVILKFAGQNPPDHYATTSMNEIAKAVEKKTDGRIQIKVYPANQLGDYSLVYEELIRGTVEMAAISFPSQFDSRMDLIYVQGYTSSYEQVAKVYDPNGWFFKKMDEFNKALGVKLLGMYLEGMVGIGTVKEMRDPLNPKVDHGVLLRIPNMDVFKTALEGAKYRTISIPFADVYQSMQTGVCDGDTGYSIVAAYTALGDVIKNWYNLNKNTECLGIMISAKVWDKLSDGDKKILQEEVNKQAALSIKNAEANDKKYLDLMRKKGIKVHTYTTEQLRPLMEAFAATWGQLDSTKGKGLMDEFRTEMKNILNSTKQ</sequence>
<dbReference type="PANTHER" id="PTHR33376:SF7">
    <property type="entry name" value="C4-DICARBOXYLATE-BINDING PROTEIN DCTB"/>
    <property type="match status" value="1"/>
</dbReference>
<evidence type="ECO:0000313" key="6">
    <source>
        <dbReference type="Proteomes" id="UP000093044"/>
    </source>
</evidence>
<evidence type="ECO:0000256" key="3">
    <source>
        <dbReference type="ARBA" id="ARBA00022729"/>
    </source>
</evidence>
<proteinExistence type="inferred from homology"/>
<feature type="chain" id="PRO_5008538987" evidence="4">
    <location>
        <begin position="32"/>
        <end position="346"/>
    </location>
</feature>
<dbReference type="InterPro" id="IPR018389">
    <property type="entry name" value="DctP_fam"/>
</dbReference>
<dbReference type="Proteomes" id="UP000093044">
    <property type="component" value="Chromosome"/>
</dbReference>
<dbReference type="Gene3D" id="3.40.190.170">
    <property type="entry name" value="Bacterial extracellular solute-binding protein, family 7"/>
    <property type="match status" value="1"/>
</dbReference>
<dbReference type="PANTHER" id="PTHR33376">
    <property type="match status" value="1"/>
</dbReference>
<comment type="similarity">
    <text evidence="1">Belongs to the bacterial solute-binding protein 7 family.</text>
</comment>
<name>A0A1B2I8G2_9BACT</name>
<evidence type="ECO:0000256" key="2">
    <source>
        <dbReference type="ARBA" id="ARBA00022448"/>
    </source>
</evidence>
<dbReference type="Pfam" id="PF03480">
    <property type="entry name" value="DctP"/>
    <property type="match status" value="1"/>
</dbReference>
<evidence type="ECO:0000256" key="1">
    <source>
        <dbReference type="ARBA" id="ARBA00009023"/>
    </source>
</evidence>
<evidence type="ECO:0000256" key="4">
    <source>
        <dbReference type="SAM" id="SignalP"/>
    </source>
</evidence>
<organism evidence="5 6">
    <name type="scientific">Cloacibacillus porcorum</name>
    <dbReference type="NCBI Taxonomy" id="1197717"/>
    <lineage>
        <taxon>Bacteria</taxon>
        <taxon>Thermotogati</taxon>
        <taxon>Synergistota</taxon>
        <taxon>Synergistia</taxon>
        <taxon>Synergistales</taxon>
        <taxon>Synergistaceae</taxon>
        <taxon>Cloacibacillus</taxon>
    </lineage>
</organism>
<reference evidence="5" key="1">
    <citation type="submission" date="2016-08" db="EMBL/GenBank/DDBJ databases">
        <title>Complete genome of Cloacibacillus porcorum.</title>
        <authorList>
            <person name="Looft T."/>
            <person name="Bayles D.O."/>
            <person name="Alt D.P."/>
        </authorList>
    </citation>
    <scope>NUCLEOTIDE SEQUENCE [LARGE SCALE GENOMIC DNA]</scope>
    <source>
        <strain evidence="5">CL-84</strain>
    </source>
</reference>
<gene>
    <name evidence="5" type="ORF">BED41_14730</name>
</gene>
<dbReference type="GO" id="GO:0055085">
    <property type="term" value="P:transmembrane transport"/>
    <property type="evidence" value="ECO:0007669"/>
    <property type="project" value="InterPro"/>
</dbReference>